<dbReference type="RefSeq" id="WP_062559493.1">
    <property type="nucleotide sequence ID" value="NZ_CP013341.1"/>
</dbReference>
<evidence type="ECO:0000313" key="1">
    <source>
        <dbReference type="EMBL" id="SDT97503.1"/>
    </source>
</evidence>
<reference evidence="2" key="1">
    <citation type="submission" date="2016-10" db="EMBL/GenBank/DDBJ databases">
        <authorList>
            <person name="Varghese N."/>
            <person name="Submissions S."/>
        </authorList>
    </citation>
    <scope>NUCLEOTIDE SEQUENCE [LARGE SCALE GENOMIC DNA]</scope>
    <source>
        <strain evidence="2">Nm10</strain>
    </source>
</reference>
<sequence length="86" mass="9182">MQEAQTASSTLPKLATVKNLPSCFPLLGLTTAAVHGQIFKSKDRFDSKGRLIPGNGLAETGAIIRRGRKVLIDVDKYAAWLSNGGL</sequence>
<keyword evidence="2" id="KW-1185">Reference proteome</keyword>
<dbReference type="AlphaFoldDB" id="A0A1H2ERD0"/>
<dbReference type="EMBL" id="FNLN01000014">
    <property type="protein sequence ID" value="SDT97503.1"/>
    <property type="molecule type" value="Genomic_DNA"/>
</dbReference>
<evidence type="ECO:0000313" key="2">
    <source>
        <dbReference type="Proteomes" id="UP000182882"/>
    </source>
</evidence>
<proteinExistence type="predicted"/>
<protein>
    <submittedName>
        <fullName evidence="1">Uncharacterized protein</fullName>
    </submittedName>
</protein>
<dbReference type="Proteomes" id="UP000182882">
    <property type="component" value="Unassembled WGS sequence"/>
</dbReference>
<accession>A0A1H2ERD0</accession>
<gene>
    <name evidence="1" type="ORF">SAMN05216406_11488</name>
</gene>
<name>A0A1H2ERD0_9PROT</name>
<dbReference type="KEGG" id="nur:ATY38_11920"/>
<organism evidence="1 2">
    <name type="scientific">Nitrosomonas ureae</name>
    <dbReference type="NCBI Taxonomy" id="44577"/>
    <lineage>
        <taxon>Bacteria</taxon>
        <taxon>Pseudomonadati</taxon>
        <taxon>Pseudomonadota</taxon>
        <taxon>Betaproteobacteria</taxon>
        <taxon>Nitrosomonadales</taxon>
        <taxon>Nitrosomonadaceae</taxon>
        <taxon>Nitrosomonas</taxon>
    </lineage>
</organism>